<keyword evidence="2 10" id="KW-0963">Cytoplasm</keyword>
<proteinExistence type="evidence at transcript level"/>
<evidence type="ECO:0000259" key="17">
    <source>
        <dbReference type="PROSITE" id="PS51786"/>
    </source>
</evidence>
<keyword evidence="5 10" id="KW-0378">Hydrolase</keyword>
<comment type="subunit">
    <text evidence="10 11">Homohexamer. Organized in a ring with a central cavity.</text>
</comment>
<keyword evidence="8 10" id="KW-0346">Stress response</keyword>
<feature type="domain" description="Lon N-terminal" evidence="18">
    <location>
        <begin position="34"/>
        <end position="228"/>
    </location>
</feature>
<dbReference type="InterPro" id="IPR003111">
    <property type="entry name" value="Lon_prtase_N"/>
</dbReference>
<comment type="similarity">
    <text evidence="10 11 14 15">Belongs to the peptidase S16 family.</text>
</comment>
<dbReference type="InterPro" id="IPR015947">
    <property type="entry name" value="PUA-like_sf"/>
</dbReference>
<dbReference type="Gene3D" id="1.20.5.5270">
    <property type="match status" value="1"/>
</dbReference>
<dbReference type="EMBL" id="SRSF01000002">
    <property type="protein sequence ID" value="THH40373.1"/>
    <property type="molecule type" value="Genomic_DNA"/>
</dbReference>
<organism evidence="19 20">
    <name type="scientific">Neolewinella litorea</name>
    <dbReference type="NCBI Taxonomy" id="2562452"/>
    <lineage>
        <taxon>Bacteria</taxon>
        <taxon>Pseudomonadati</taxon>
        <taxon>Bacteroidota</taxon>
        <taxon>Saprospiria</taxon>
        <taxon>Saprospirales</taxon>
        <taxon>Lewinellaceae</taxon>
        <taxon>Neolewinella</taxon>
    </lineage>
</organism>
<dbReference type="InterPro" id="IPR054594">
    <property type="entry name" value="Lon_lid"/>
</dbReference>
<dbReference type="AlphaFoldDB" id="A0A4V3XLC9"/>
<dbReference type="OrthoDB" id="9803599at2"/>
<comment type="induction">
    <text evidence="10">By heat shock.</text>
</comment>
<feature type="domain" description="Lon proteolytic" evidence="17">
    <location>
        <begin position="615"/>
        <end position="796"/>
    </location>
</feature>
<dbReference type="GO" id="GO:0006515">
    <property type="term" value="P:protein quality control for misfolded or incompletely synthesized proteins"/>
    <property type="evidence" value="ECO:0007669"/>
    <property type="project" value="UniProtKB-UniRule"/>
</dbReference>
<evidence type="ECO:0000256" key="11">
    <source>
        <dbReference type="PIRNR" id="PIRNR001174"/>
    </source>
</evidence>
<dbReference type="PROSITE" id="PS51786">
    <property type="entry name" value="LON_PROTEOLYTIC"/>
    <property type="match status" value="1"/>
</dbReference>
<feature type="active site" evidence="10 12">
    <location>
        <position position="702"/>
    </location>
</feature>
<keyword evidence="7 10" id="KW-0067">ATP-binding</keyword>
<dbReference type="Gene3D" id="3.40.50.300">
    <property type="entry name" value="P-loop containing nucleotide triphosphate hydrolases"/>
    <property type="match status" value="1"/>
</dbReference>
<evidence type="ECO:0000256" key="16">
    <source>
        <dbReference type="SAM" id="Coils"/>
    </source>
</evidence>
<keyword evidence="3 10" id="KW-0645">Protease</keyword>
<dbReference type="Pfam" id="PF00004">
    <property type="entry name" value="AAA"/>
    <property type="match status" value="1"/>
</dbReference>
<sequence length="805" mass="89636">MDKRGIDDDPDMLPFLGLEDGDEELVDSDTPSPIPILALKNAVLFPTIVTPINIGRDRSINAVNKAAEGNRLVAVFAQRDLNVEEPEVKDLYEVGTLARILKMLRMPDGSLTAVLRGGQRVRRTSVTQEAPFMAGTIEPLEYEEPSEEMTFQATVDSIRDMAVRAVELSPNIPTEARVMLDNINRPSQLLNFIASNLNAEMKAKQQLLETNGLAEKAEGVLNELRRELHILELRDQIENKTRGDIEQQQRQYFLNQQIKAIQDELGENPNDQQISELEARAEEKKWPREVAQTFDRELVRLKRMNPQVAEFSVQLSYLEMLLDLPWQEYTEDNFDLKSVARVLDNDHYGLEKIKDRILGHLAVLKLKGDMTAPILMLLGPPGVGKTSLGKSIAHALGRKFVRISLGGLHDESEIRGHRKTYIGAMPGRIVQSLRKVGSANPVFILDEIDKIGQSHRGDPSSALLEVLDPEQNSTFHDNYLDLDVDLSKVLFIATANSLQSIQPALRDRMEIIRLSGYSTEEKLEIAKRHLVPKQREAHGLKSRQVKIPVATLREVIDGYTRESGVRSLDRQIAGLMRHAAKGIAMEGEETVKIEKEALEEVLGPRIFEREPYRVGNQPGIAIGLAWTQVGGEILFVEASLSPGKGSLQQTGNLGTVMKESATTARSYLRANAARIGIEQEALKSQDLHLHVPEGATPKDGPSAGITMLTAMASAFTNRPIRPYLAMSGEITLRGRVLPVGGIKEKLLAARRAGMKQVILSRSNERHVREVEPRYLKGLEVSYVDTMLEVLDLALAPQEAHNPDDK</sequence>
<dbReference type="RefSeq" id="WP_136457572.1">
    <property type="nucleotide sequence ID" value="NZ_SRSF01000002.1"/>
</dbReference>
<evidence type="ECO:0000256" key="5">
    <source>
        <dbReference type="ARBA" id="ARBA00022801"/>
    </source>
</evidence>
<dbReference type="Pfam" id="PF02190">
    <property type="entry name" value="LON_substr_bdg"/>
    <property type="match status" value="1"/>
</dbReference>
<evidence type="ECO:0000256" key="6">
    <source>
        <dbReference type="ARBA" id="ARBA00022825"/>
    </source>
</evidence>
<dbReference type="InterPro" id="IPR027543">
    <property type="entry name" value="Lon_bac"/>
</dbReference>
<dbReference type="NCBIfam" id="TIGR00763">
    <property type="entry name" value="lon"/>
    <property type="match status" value="1"/>
</dbReference>
<dbReference type="GO" id="GO:0004176">
    <property type="term" value="F:ATP-dependent peptidase activity"/>
    <property type="evidence" value="ECO:0007669"/>
    <property type="project" value="UniProtKB-UniRule"/>
</dbReference>
<dbReference type="InterPro" id="IPR014721">
    <property type="entry name" value="Ribsml_uS5_D2-typ_fold_subgr"/>
</dbReference>
<dbReference type="EC" id="3.4.21.53" evidence="10 11"/>
<evidence type="ECO:0000256" key="13">
    <source>
        <dbReference type="PIRSR" id="PIRSR001174-2"/>
    </source>
</evidence>
<evidence type="ECO:0000256" key="8">
    <source>
        <dbReference type="ARBA" id="ARBA00023016"/>
    </source>
</evidence>
<dbReference type="GO" id="GO:0004252">
    <property type="term" value="F:serine-type endopeptidase activity"/>
    <property type="evidence" value="ECO:0007669"/>
    <property type="project" value="UniProtKB-UniRule"/>
</dbReference>
<evidence type="ECO:0000256" key="12">
    <source>
        <dbReference type="PIRSR" id="PIRSR001174-1"/>
    </source>
</evidence>
<name>A0A4V3XLC9_9BACT</name>
<evidence type="ECO:0000256" key="9">
    <source>
        <dbReference type="ARBA" id="ARBA00050665"/>
    </source>
</evidence>
<dbReference type="SUPFAM" id="SSF54211">
    <property type="entry name" value="Ribosomal protein S5 domain 2-like"/>
    <property type="match status" value="1"/>
</dbReference>
<feature type="coiled-coil region" evidence="16">
    <location>
        <begin position="207"/>
        <end position="234"/>
    </location>
</feature>
<dbReference type="GO" id="GO:0043565">
    <property type="term" value="F:sequence-specific DNA binding"/>
    <property type="evidence" value="ECO:0007669"/>
    <property type="project" value="UniProtKB-UniRule"/>
</dbReference>
<dbReference type="SMART" id="SM00464">
    <property type="entry name" value="LON"/>
    <property type="match status" value="1"/>
</dbReference>
<keyword evidence="20" id="KW-1185">Reference proteome</keyword>
<dbReference type="GO" id="GO:0005524">
    <property type="term" value="F:ATP binding"/>
    <property type="evidence" value="ECO:0007669"/>
    <property type="project" value="UniProtKB-UniRule"/>
</dbReference>
<comment type="catalytic activity">
    <reaction evidence="9 10 11 14">
        <text>Hydrolysis of proteins in presence of ATP.</text>
        <dbReference type="EC" id="3.4.21.53"/>
    </reaction>
</comment>
<dbReference type="PROSITE" id="PS51787">
    <property type="entry name" value="LON_N"/>
    <property type="match status" value="1"/>
</dbReference>
<keyword evidence="16" id="KW-0175">Coiled coil</keyword>
<dbReference type="SMART" id="SM00382">
    <property type="entry name" value="AAA"/>
    <property type="match status" value="1"/>
</dbReference>
<feature type="binding site" evidence="10 13">
    <location>
        <begin position="379"/>
        <end position="386"/>
    </location>
    <ligand>
        <name>ATP</name>
        <dbReference type="ChEBI" id="CHEBI:30616"/>
    </ligand>
</feature>
<evidence type="ECO:0000313" key="19">
    <source>
        <dbReference type="EMBL" id="THH40373.1"/>
    </source>
</evidence>
<evidence type="ECO:0000259" key="18">
    <source>
        <dbReference type="PROSITE" id="PS51787"/>
    </source>
</evidence>
<keyword evidence="4 10" id="KW-0547">Nucleotide-binding</keyword>
<evidence type="ECO:0000256" key="10">
    <source>
        <dbReference type="HAMAP-Rule" id="MF_01973"/>
    </source>
</evidence>
<comment type="subcellular location">
    <subcellularLocation>
        <location evidence="1 10 11">Cytoplasm</location>
    </subcellularLocation>
</comment>
<gene>
    <name evidence="10 19" type="primary">lon</name>
    <name evidence="19" type="ORF">E4021_06460</name>
</gene>
<dbReference type="Gene3D" id="1.20.58.1480">
    <property type="match status" value="1"/>
</dbReference>
<dbReference type="PROSITE" id="PS01046">
    <property type="entry name" value="LON_SER"/>
    <property type="match status" value="1"/>
</dbReference>
<dbReference type="GO" id="GO:0016887">
    <property type="term" value="F:ATP hydrolysis activity"/>
    <property type="evidence" value="ECO:0007669"/>
    <property type="project" value="UniProtKB-UniRule"/>
</dbReference>
<dbReference type="Pfam" id="PF22667">
    <property type="entry name" value="Lon_lid"/>
    <property type="match status" value="1"/>
</dbReference>
<dbReference type="InterPro" id="IPR003959">
    <property type="entry name" value="ATPase_AAA_core"/>
</dbReference>
<dbReference type="SUPFAM" id="SSF88697">
    <property type="entry name" value="PUA domain-like"/>
    <property type="match status" value="1"/>
</dbReference>
<evidence type="ECO:0000256" key="1">
    <source>
        <dbReference type="ARBA" id="ARBA00004496"/>
    </source>
</evidence>
<comment type="function">
    <text evidence="10">ATP-dependent serine protease that mediates the selective degradation of mutant and abnormal proteins as well as certain short-lived regulatory proteins. Required for cellular homeostasis and for survival from DNA damage and developmental changes induced by stress. Degrades polypeptides processively to yield small peptide fragments that are 5 to 10 amino acids long. Binds to DNA in a double-stranded, site-specific manner.</text>
</comment>
<dbReference type="InterPro" id="IPR003593">
    <property type="entry name" value="AAA+_ATPase"/>
</dbReference>
<dbReference type="InterPro" id="IPR020568">
    <property type="entry name" value="Ribosomal_Su5_D2-typ_SF"/>
</dbReference>
<dbReference type="InterPro" id="IPR046336">
    <property type="entry name" value="Lon_prtase_N_sf"/>
</dbReference>
<comment type="caution">
    <text evidence="19">The sequence shown here is derived from an EMBL/GenBank/DDBJ whole genome shotgun (WGS) entry which is preliminary data.</text>
</comment>
<dbReference type="Gene3D" id="3.30.230.10">
    <property type="match status" value="1"/>
</dbReference>
<reference evidence="19 20" key="1">
    <citation type="submission" date="2019-04" db="EMBL/GenBank/DDBJ databases">
        <title>Lewinella litorea sp. nov., isolated from a marine sand.</title>
        <authorList>
            <person name="Yoon J.-H."/>
        </authorList>
    </citation>
    <scope>NUCLEOTIDE SEQUENCE [LARGE SCALE GENOMIC DNA]</scope>
    <source>
        <strain evidence="19 20">HSMS-39</strain>
    </source>
</reference>
<evidence type="ECO:0000256" key="4">
    <source>
        <dbReference type="ARBA" id="ARBA00022741"/>
    </source>
</evidence>
<evidence type="ECO:0000256" key="2">
    <source>
        <dbReference type="ARBA" id="ARBA00022490"/>
    </source>
</evidence>
<dbReference type="PIRSF" id="PIRSF001174">
    <property type="entry name" value="Lon_proteas"/>
    <property type="match status" value="1"/>
</dbReference>
<dbReference type="Proteomes" id="UP000308528">
    <property type="component" value="Unassembled WGS sequence"/>
</dbReference>
<dbReference type="Pfam" id="PF05362">
    <property type="entry name" value="Lon_C"/>
    <property type="match status" value="1"/>
</dbReference>
<keyword evidence="6 10" id="KW-0720">Serine protease</keyword>
<dbReference type="SUPFAM" id="SSF52540">
    <property type="entry name" value="P-loop containing nucleoside triphosphate hydrolases"/>
    <property type="match status" value="1"/>
</dbReference>
<dbReference type="HAMAP" id="MF_01973">
    <property type="entry name" value="lon_bact"/>
    <property type="match status" value="1"/>
</dbReference>
<dbReference type="InterPro" id="IPR004815">
    <property type="entry name" value="Lon_bac/euk-typ"/>
</dbReference>
<evidence type="ECO:0000256" key="15">
    <source>
        <dbReference type="RuleBase" id="RU000591"/>
    </source>
</evidence>
<protein>
    <recommendedName>
        <fullName evidence="10 11">Lon protease</fullName>
        <ecNumber evidence="10 11">3.4.21.53</ecNumber>
    </recommendedName>
    <alternativeName>
        <fullName evidence="10">ATP-dependent protease La</fullName>
    </alternativeName>
</protein>
<dbReference type="CDD" id="cd19500">
    <property type="entry name" value="RecA-like_Lon"/>
    <property type="match status" value="1"/>
</dbReference>
<evidence type="ECO:0000256" key="7">
    <source>
        <dbReference type="ARBA" id="ARBA00022840"/>
    </source>
</evidence>
<dbReference type="PRINTS" id="PR00830">
    <property type="entry name" value="ENDOLAPTASE"/>
</dbReference>
<dbReference type="Gene3D" id="2.30.130.40">
    <property type="entry name" value="LON domain-like"/>
    <property type="match status" value="1"/>
</dbReference>
<dbReference type="Gene3D" id="1.10.8.60">
    <property type="match status" value="1"/>
</dbReference>
<accession>A0A4V3XLC9</accession>
<evidence type="ECO:0000256" key="14">
    <source>
        <dbReference type="PROSITE-ProRule" id="PRU01122"/>
    </source>
</evidence>
<dbReference type="InterPro" id="IPR008268">
    <property type="entry name" value="Peptidase_S16_AS"/>
</dbReference>
<dbReference type="InterPro" id="IPR027417">
    <property type="entry name" value="P-loop_NTPase"/>
</dbReference>
<dbReference type="FunFam" id="3.40.50.300:FF:000021">
    <property type="entry name" value="Lon protease homolog"/>
    <property type="match status" value="1"/>
</dbReference>
<evidence type="ECO:0000256" key="3">
    <source>
        <dbReference type="ARBA" id="ARBA00022670"/>
    </source>
</evidence>
<dbReference type="PANTHER" id="PTHR10046">
    <property type="entry name" value="ATP DEPENDENT LON PROTEASE FAMILY MEMBER"/>
    <property type="match status" value="1"/>
</dbReference>
<dbReference type="InterPro" id="IPR027065">
    <property type="entry name" value="Lon_Prtase"/>
</dbReference>
<dbReference type="GO" id="GO:0005737">
    <property type="term" value="C:cytoplasm"/>
    <property type="evidence" value="ECO:0007669"/>
    <property type="project" value="UniProtKB-SubCell"/>
</dbReference>
<feature type="active site" evidence="10 12">
    <location>
        <position position="745"/>
    </location>
</feature>
<evidence type="ECO:0000313" key="20">
    <source>
        <dbReference type="Proteomes" id="UP000308528"/>
    </source>
</evidence>
<dbReference type="InterPro" id="IPR008269">
    <property type="entry name" value="Lon_proteolytic"/>
</dbReference>
<dbReference type="GO" id="GO:0034605">
    <property type="term" value="P:cellular response to heat"/>
    <property type="evidence" value="ECO:0007669"/>
    <property type="project" value="UniProtKB-UniRule"/>
</dbReference>